<dbReference type="Proteomes" id="UP000632125">
    <property type="component" value="Unassembled WGS sequence"/>
</dbReference>
<dbReference type="PROSITE" id="PS01124">
    <property type="entry name" value="HTH_ARAC_FAMILY_2"/>
    <property type="match status" value="1"/>
</dbReference>
<sequence length="181" mass="20571">RRSRLRNEKNMAICLVTLATRAAIDGGLNPETAYTASDLWIQHIEELKDADEVIKAGQQIMFDFADRVARQRLSRHSKPVVVCQNYIFNRIYEPIALGGLAQAAGVHPAYLSKLFKQEVGMTVTEYILRQKVEEAKKLLAFSDATPLRAANLLNFHDQSHFTKVFKKYAGETPKQYKDLFV</sequence>
<keyword evidence="3" id="KW-0804">Transcription</keyword>
<feature type="domain" description="HTH araC/xylS-type" evidence="4">
    <location>
        <begin position="81"/>
        <end position="179"/>
    </location>
</feature>
<evidence type="ECO:0000256" key="1">
    <source>
        <dbReference type="ARBA" id="ARBA00023015"/>
    </source>
</evidence>
<dbReference type="SUPFAM" id="SSF46689">
    <property type="entry name" value="Homeodomain-like"/>
    <property type="match status" value="2"/>
</dbReference>
<dbReference type="InterPro" id="IPR018060">
    <property type="entry name" value="HTH_AraC"/>
</dbReference>
<comment type="caution">
    <text evidence="5">The sequence shown here is derived from an EMBL/GenBank/DDBJ whole genome shotgun (WGS) entry which is preliminary data.</text>
</comment>
<evidence type="ECO:0000313" key="5">
    <source>
        <dbReference type="EMBL" id="MBD2871088.1"/>
    </source>
</evidence>
<organism evidence="5 6">
    <name type="scientific">Paenibacillus arenilitoris</name>
    <dbReference type="NCBI Taxonomy" id="2772299"/>
    <lineage>
        <taxon>Bacteria</taxon>
        <taxon>Bacillati</taxon>
        <taxon>Bacillota</taxon>
        <taxon>Bacilli</taxon>
        <taxon>Bacillales</taxon>
        <taxon>Paenibacillaceae</taxon>
        <taxon>Paenibacillus</taxon>
    </lineage>
</organism>
<dbReference type="GO" id="GO:0003700">
    <property type="term" value="F:DNA-binding transcription factor activity"/>
    <property type="evidence" value="ECO:0007669"/>
    <property type="project" value="InterPro"/>
</dbReference>
<accession>A0A927CQR3</accession>
<dbReference type="GO" id="GO:0043565">
    <property type="term" value="F:sequence-specific DNA binding"/>
    <property type="evidence" value="ECO:0007669"/>
    <property type="project" value="InterPro"/>
</dbReference>
<dbReference type="RefSeq" id="WP_190864548.1">
    <property type="nucleotide sequence ID" value="NZ_JACXIY010000026.1"/>
</dbReference>
<dbReference type="SMART" id="SM00342">
    <property type="entry name" value="HTH_ARAC"/>
    <property type="match status" value="1"/>
</dbReference>
<dbReference type="PANTHER" id="PTHR43280:SF34">
    <property type="entry name" value="ARAC-FAMILY TRANSCRIPTIONAL REGULATOR"/>
    <property type="match status" value="1"/>
</dbReference>
<dbReference type="EMBL" id="JACXIY010000026">
    <property type="protein sequence ID" value="MBD2871088.1"/>
    <property type="molecule type" value="Genomic_DNA"/>
</dbReference>
<name>A0A927CQR3_9BACL</name>
<dbReference type="Pfam" id="PF12833">
    <property type="entry name" value="HTH_18"/>
    <property type="match status" value="1"/>
</dbReference>
<evidence type="ECO:0000259" key="4">
    <source>
        <dbReference type="PROSITE" id="PS01124"/>
    </source>
</evidence>
<protein>
    <submittedName>
        <fullName evidence="5">Helix-turn-helix domain-containing protein</fullName>
    </submittedName>
</protein>
<keyword evidence="2" id="KW-0238">DNA-binding</keyword>
<dbReference type="AlphaFoldDB" id="A0A927CQR3"/>
<proteinExistence type="predicted"/>
<dbReference type="Gene3D" id="1.10.10.60">
    <property type="entry name" value="Homeodomain-like"/>
    <property type="match status" value="2"/>
</dbReference>
<feature type="non-terminal residue" evidence="5">
    <location>
        <position position="1"/>
    </location>
</feature>
<dbReference type="InterPro" id="IPR009057">
    <property type="entry name" value="Homeodomain-like_sf"/>
</dbReference>
<dbReference type="PANTHER" id="PTHR43280">
    <property type="entry name" value="ARAC-FAMILY TRANSCRIPTIONAL REGULATOR"/>
    <property type="match status" value="1"/>
</dbReference>
<reference evidence="5" key="1">
    <citation type="submission" date="2020-09" db="EMBL/GenBank/DDBJ databases">
        <title>A novel bacterium of genus Paenibacillus, isolated from South China Sea.</title>
        <authorList>
            <person name="Huang H."/>
            <person name="Mo K."/>
            <person name="Hu Y."/>
        </authorList>
    </citation>
    <scope>NUCLEOTIDE SEQUENCE</scope>
    <source>
        <strain evidence="5">IB182493</strain>
    </source>
</reference>
<evidence type="ECO:0000256" key="2">
    <source>
        <dbReference type="ARBA" id="ARBA00023125"/>
    </source>
</evidence>
<keyword evidence="1" id="KW-0805">Transcription regulation</keyword>
<evidence type="ECO:0000313" key="6">
    <source>
        <dbReference type="Proteomes" id="UP000632125"/>
    </source>
</evidence>
<keyword evidence="6" id="KW-1185">Reference proteome</keyword>
<evidence type="ECO:0000256" key="3">
    <source>
        <dbReference type="ARBA" id="ARBA00023163"/>
    </source>
</evidence>
<gene>
    <name evidence="5" type="ORF">IDH41_21110</name>
</gene>